<reference evidence="2" key="1">
    <citation type="journal article" date="2022" name="Int. J. Mol. Sci.">
        <title>Draft Genome of Tanacetum Coccineum: Genomic Comparison of Closely Related Tanacetum-Family Plants.</title>
        <authorList>
            <person name="Yamashiro T."/>
            <person name="Shiraishi A."/>
            <person name="Nakayama K."/>
            <person name="Satake H."/>
        </authorList>
    </citation>
    <scope>NUCLEOTIDE SEQUENCE</scope>
</reference>
<accession>A0ABQ5H138</accession>
<evidence type="ECO:0000313" key="3">
    <source>
        <dbReference type="Proteomes" id="UP001151760"/>
    </source>
</evidence>
<dbReference type="Proteomes" id="UP001151760">
    <property type="component" value="Unassembled WGS sequence"/>
</dbReference>
<comment type="caution">
    <text evidence="2">The sequence shown here is derived from an EMBL/GenBank/DDBJ whole genome shotgun (WGS) entry which is preliminary data.</text>
</comment>
<organism evidence="2 3">
    <name type="scientific">Tanacetum coccineum</name>
    <dbReference type="NCBI Taxonomy" id="301880"/>
    <lineage>
        <taxon>Eukaryota</taxon>
        <taxon>Viridiplantae</taxon>
        <taxon>Streptophyta</taxon>
        <taxon>Embryophyta</taxon>
        <taxon>Tracheophyta</taxon>
        <taxon>Spermatophyta</taxon>
        <taxon>Magnoliopsida</taxon>
        <taxon>eudicotyledons</taxon>
        <taxon>Gunneridae</taxon>
        <taxon>Pentapetalae</taxon>
        <taxon>asterids</taxon>
        <taxon>campanulids</taxon>
        <taxon>Asterales</taxon>
        <taxon>Asteraceae</taxon>
        <taxon>Asteroideae</taxon>
        <taxon>Anthemideae</taxon>
        <taxon>Anthemidinae</taxon>
        <taxon>Tanacetum</taxon>
    </lineage>
</organism>
<proteinExistence type="predicted"/>
<dbReference type="EMBL" id="BQNB010019076">
    <property type="protein sequence ID" value="GJT81370.1"/>
    <property type="molecule type" value="Genomic_DNA"/>
</dbReference>
<evidence type="ECO:0000256" key="1">
    <source>
        <dbReference type="SAM" id="MobiDB-lite"/>
    </source>
</evidence>
<protein>
    <submittedName>
        <fullName evidence="2">Uncharacterized protein</fullName>
    </submittedName>
</protein>
<name>A0ABQ5H138_9ASTR</name>
<feature type="region of interest" description="Disordered" evidence="1">
    <location>
        <begin position="64"/>
        <end position="84"/>
    </location>
</feature>
<keyword evidence="3" id="KW-1185">Reference proteome</keyword>
<reference evidence="2" key="2">
    <citation type="submission" date="2022-01" db="EMBL/GenBank/DDBJ databases">
        <authorList>
            <person name="Yamashiro T."/>
            <person name="Shiraishi A."/>
            <person name="Satake H."/>
            <person name="Nakayama K."/>
        </authorList>
    </citation>
    <scope>NUCLEOTIDE SEQUENCE</scope>
</reference>
<sequence>MSNFLKNQGTWKLTQLKKLNFEEVKAEFEKLVKQLDTFVPMNFKATKESLKRFGEELKTKTAKKLKFDDEGTQPTEEKIKEYQR</sequence>
<evidence type="ECO:0000313" key="2">
    <source>
        <dbReference type="EMBL" id="GJT81370.1"/>
    </source>
</evidence>
<gene>
    <name evidence="2" type="ORF">Tco_1055712</name>
</gene>